<dbReference type="PANTHER" id="PTHR20531">
    <property type="entry name" value="N-ALPHA-ACETYLTRANSFERASE 40"/>
    <property type="match status" value="1"/>
</dbReference>
<proteinExistence type="inferred from homology"/>
<comment type="caution">
    <text evidence="14">The sequence shown here is derived from an EMBL/GenBank/DDBJ whole genome shotgun (WGS) entry which is preliminary data.</text>
</comment>
<accession>A0A4U0UDM3</accession>
<keyword evidence="8" id="KW-0539">Nucleus</keyword>
<dbReference type="GO" id="GO:0005737">
    <property type="term" value="C:cytoplasm"/>
    <property type="evidence" value="ECO:0007669"/>
    <property type="project" value="UniProtKB-SubCell"/>
</dbReference>
<evidence type="ECO:0000256" key="11">
    <source>
        <dbReference type="ARBA" id="ARBA00049524"/>
    </source>
</evidence>
<keyword evidence="15" id="KW-1185">Reference proteome</keyword>
<dbReference type="GO" id="GO:1990189">
    <property type="term" value="F:protein N-terminal-serine acetyltransferase activity"/>
    <property type="evidence" value="ECO:0007669"/>
    <property type="project" value="UniProtKB-EC"/>
</dbReference>
<dbReference type="SUPFAM" id="SSF55729">
    <property type="entry name" value="Acyl-CoA N-acyltransferases (Nat)"/>
    <property type="match status" value="1"/>
</dbReference>
<evidence type="ECO:0000256" key="3">
    <source>
        <dbReference type="ARBA" id="ARBA00008870"/>
    </source>
</evidence>
<dbReference type="OrthoDB" id="424551at2759"/>
<sequence>MSKRKAFNEIPDIEDDLYFDEDERAKKKPTRPRWPGDGLPAQMKDGSDNFIKTVNALSKDEFFKHFGPGRPSMWEFDSAEAISKHYLNLCFDLIEETSREDYENSSLGWHPRRKLKEMKQQGMRYLLIEKDDVDQPLYGFLSFLPTHDSTPSVPVLYIYEIHLHENARGEGNGKVLMKMAMDIAKGLGVEKVMLTCFLSNEIALAFYRSLGYETDTCSPQEKRTRKKLVKPDYVILSKRVRDSSQKTGVLGQEVEGNDQIDPM</sequence>
<evidence type="ECO:0000256" key="1">
    <source>
        <dbReference type="ARBA" id="ARBA00004123"/>
    </source>
</evidence>
<evidence type="ECO:0000256" key="6">
    <source>
        <dbReference type="ARBA" id="ARBA00022490"/>
    </source>
</evidence>
<dbReference type="EC" id="2.3.1.257" evidence="4"/>
<evidence type="ECO:0000313" key="15">
    <source>
        <dbReference type="Proteomes" id="UP000308549"/>
    </source>
</evidence>
<comment type="subcellular location">
    <subcellularLocation>
        <location evidence="2">Cytoplasm</location>
    </subcellularLocation>
    <subcellularLocation>
        <location evidence="1">Nucleus</location>
    </subcellularLocation>
</comment>
<evidence type="ECO:0000259" key="13">
    <source>
        <dbReference type="PROSITE" id="PS51186"/>
    </source>
</evidence>
<keyword evidence="6" id="KW-0963">Cytoplasm</keyword>
<dbReference type="Proteomes" id="UP000308549">
    <property type="component" value="Unassembled WGS sequence"/>
</dbReference>
<dbReference type="GO" id="GO:0043998">
    <property type="term" value="F:histone H2A acetyltransferase activity"/>
    <property type="evidence" value="ECO:0007669"/>
    <property type="project" value="InterPro"/>
</dbReference>
<evidence type="ECO:0000256" key="10">
    <source>
        <dbReference type="ARBA" id="ARBA00047821"/>
    </source>
</evidence>
<feature type="domain" description="N-acetyltransferase" evidence="13">
    <location>
        <begin position="77"/>
        <end position="241"/>
    </location>
</feature>
<reference evidence="14 15" key="1">
    <citation type="submission" date="2017-03" db="EMBL/GenBank/DDBJ databases">
        <title>Genomes of endolithic fungi from Antarctica.</title>
        <authorList>
            <person name="Coleine C."/>
            <person name="Masonjones S."/>
            <person name="Stajich J.E."/>
        </authorList>
    </citation>
    <scope>NUCLEOTIDE SEQUENCE [LARGE SCALE GENOMIC DNA]</scope>
    <source>
        <strain evidence="14 15">CCFEE 6315</strain>
    </source>
</reference>
<comment type="catalytic activity">
    <reaction evidence="11">
        <text>N-terminal L-seryl-[histone H4] + acetyl-CoA = N-terminal N(alpha)-acetyl-L-seryl-[histone H4] + CoA + H(+)</text>
        <dbReference type="Rhea" id="RHEA:50596"/>
        <dbReference type="Rhea" id="RHEA-COMP:12740"/>
        <dbReference type="Rhea" id="RHEA-COMP:12743"/>
        <dbReference type="ChEBI" id="CHEBI:15378"/>
        <dbReference type="ChEBI" id="CHEBI:57287"/>
        <dbReference type="ChEBI" id="CHEBI:57288"/>
        <dbReference type="ChEBI" id="CHEBI:64738"/>
        <dbReference type="ChEBI" id="CHEBI:83690"/>
        <dbReference type="EC" id="2.3.1.257"/>
    </reaction>
</comment>
<dbReference type="AlphaFoldDB" id="A0A4U0UDM3"/>
<evidence type="ECO:0000256" key="7">
    <source>
        <dbReference type="ARBA" id="ARBA00022679"/>
    </source>
</evidence>
<feature type="region of interest" description="Disordered" evidence="12">
    <location>
        <begin position="241"/>
        <end position="263"/>
    </location>
</feature>
<evidence type="ECO:0000256" key="8">
    <source>
        <dbReference type="ARBA" id="ARBA00023242"/>
    </source>
</evidence>
<evidence type="ECO:0000256" key="4">
    <source>
        <dbReference type="ARBA" id="ARBA00012950"/>
    </source>
</evidence>
<dbReference type="GO" id="GO:0005634">
    <property type="term" value="C:nucleus"/>
    <property type="evidence" value="ECO:0007669"/>
    <property type="project" value="UniProtKB-SubCell"/>
</dbReference>
<evidence type="ECO:0000256" key="12">
    <source>
        <dbReference type="SAM" id="MobiDB-lite"/>
    </source>
</evidence>
<keyword evidence="9" id="KW-0012">Acyltransferase</keyword>
<comment type="catalytic activity">
    <reaction evidence="10">
        <text>N-terminal L-seryl-[histone H2A] + acetyl-CoA = N-terminal N(alpha)-acetyl-L-seryl-[histone H2A] + CoA + H(+)</text>
        <dbReference type="Rhea" id="RHEA:50600"/>
        <dbReference type="Rhea" id="RHEA-COMP:12742"/>
        <dbReference type="Rhea" id="RHEA-COMP:12744"/>
        <dbReference type="ChEBI" id="CHEBI:15378"/>
        <dbReference type="ChEBI" id="CHEBI:57287"/>
        <dbReference type="ChEBI" id="CHEBI:57288"/>
        <dbReference type="ChEBI" id="CHEBI:64738"/>
        <dbReference type="ChEBI" id="CHEBI:83690"/>
        <dbReference type="EC" id="2.3.1.257"/>
    </reaction>
</comment>
<dbReference type="Pfam" id="PF00583">
    <property type="entry name" value="Acetyltransf_1"/>
    <property type="match status" value="1"/>
</dbReference>
<evidence type="ECO:0000256" key="9">
    <source>
        <dbReference type="ARBA" id="ARBA00023315"/>
    </source>
</evidence>
<evidence type="ECO:0000256" key="2">
    <source>
        <dbReference type="ARBA" id="ARBA00004496"/>
    </source>
</evidence>
<evidence type="ECO:0000256" key="5">
    <source>
        <dbReference type="ARBA" id="ARBA00015043"/>
    </source>
</evidence>
<dbReference type="InterPro" id="IPR039949">
    <property type="entry name" value="NAA40"/>
</dbReference>
<dbReference type="GO" id="GO:0010485">
    <property type="term" value="F:histone H4 acetyltransferase activity"/>
    <property type="evidence" value="ECO:0007669"/>
    <property type="project" value="InterPro"/>
</dbReference>
<dbReference type="InterPro" id="IPR000182">
    <property type="entry name" value="GNAT_dom"/>
</dbReference>
<feature type="region of interest" description="Disordered" evidence="12">
    <location>
        <begin position="18"/>
        <end position="42"/>
    </location>
</feature>
<evidence type="ECO:0000313" key="14">
    <source>
        <dbReference type="EMBL" id="TKA32435.1"/>
    </source>
</evidence>
<protein>
    <recommendedName>
        <fullName evidence="5">N-alpha-acetyltransferase 40</fullName>
        <ecNumber evidence="4">2.3.1.257</ecNumber>
    </recommendedName>
</protein>
<comment type="similarity">
    <text evidence="3">Belongs to the acetyltransferase family. NAA40 subfamily.</text>
</comment>
<dbReference type="EMBL" id="NAJL01000005">
    <property type="protein sequence ID" value="TKA32435.1"/>
    <property type="molecule type" value="Genomic_DNA"/>
</dbReference>
<organism evidence="14 15">
    <name type="scientific">Salinomyces thailandicus</name>
    <dbReference type="NCBI Taxonomy" id="706561"/>
    <lineage>
        <taxon>Eukaryota</taxon>
        <taxon>Fungi</taxon>
        <taxon>Dikarya</taxon>
        <taxon>Ascomycota</taxon>
        <taxon>Pezizomycotina</taxon>
        <taxon>Dothideomycetes</taxon>
        <taxon>Dothideomycetidae</taxon>
        <taxon>Mycosphaerellales</taxon>
        <taxon>Teratosphaeriaceae</taxon>
        <taxon>Salinomyces</taxon>
    </lineage>
</organism>
<dbReference type="Gene3D" id="3.40.630.30">
    <property type="match status" value="1"/>
</dbReference>
<dbReference type="PANTHER" id="PTHR20531:SF1">
    <property type="entry name" value="N-ALPHA-ACETYLTRANSFERASE 40"/>
    <property type="match status" value="1"/>
</dbReference>
<gene>
    <name evidence="14" type="ORF">B0A50_01542</name>
</gene>
<dbReference type="InterPro" id="IPR016181">
    <property type="entry name" value="Acyl_CoA_acyltransferase"/>
</dbReference>
<name>A0A4U0UDM3_9PEZI</name>
<dbReference type="PROSITE" id="PS51186">
    <property type="entry name" value="GNAT"/>
    <property type="match status" value="1"/>
</dbReference>
<dbReference type="CDD" id="cd04301">
    <property type="entry name" value="NAT_SF"/>
    <property type="match status" value="1"/>
</dbReference>
<keyword evidence="7" id="KW-0808">Transferase</keyword>